<evidence type="ECO:0000256" key="4">
    <source>
        <dbReference type="ARBA" id="ARBA00023136"/>
    </source>
</evidence>
<keyword evidence="3" id="KW-1133">Transmembrane helix</keyword>
<dbReference type="Pfam" id="PF07681">
    <property type="entry name" value="DoxX"/>
    <property type="match status" value="1"/>
</dbReference>
<gene>
    <name evidence="5" type="ORF">ACFQLX_22430</name>
</gene>
<evidence type="ECO:0000256" key="1">
    <source>
        <dbReference type="ARBA" id="ARBA00004141"/>
    </source>
</evidence>
<evidence type="ECO:0000313" key="5">
    <source>
        <dbReference type="EMBL" id="MFC7220892.1"/>
    </source>
</evidence>
<name>A0ABW2GMU3_9ACTN</name>
<proteinExistence type="predicted"/>
<reference evidence="6" key="1">
    <citation type="journal article" date="2019" name="Int. J. Syst. Evol. Microbiol.">
        <title>The Global Catalogue of Microorganisms (GCM) 10K type strain sequencing project: providing services to taxonomists for standard genome sequencing and annotation.</title>
        <authorList>
            <consortium name="The Broad Institute Genomics Platform"/>
            <consortium name="The Broad Institute Genome Sequencing Center for Infectious Disease"/>
            <person name="Wu L."/>
            <person name="Ma J."/>
        </authorList>
    </citation>
    <scope>NUCLEOTIDE SEQUENCE [LARGE SCALE GENOMIC DNA]</scope>
    <source>
        <strain evidence="6">CGMCC 1.13681</strain>
    </source>
</reference>
<dbReference type="InterPro" id="IPR032808">
    <property type="entry name" value="DoxX"/>
</dbReference>
<dbReference type="RefSeq" id="WP_386417913.1">
    <property type="nucleotide sequence ID" value="NZ_JBHSZO010000044.1"/>
</dbReference>
<keyword evidence="2" id="KW-0812">Transmembrane</keyword>
<dbReference type="EMBL" id="JBHSZO010000044">
    <property type="protein sequence ID" value="MFC7220892.1"/>
    <property type="molecule type" value="Genomic_DNA"/>
</dbReference>
<accession>A0ABW2GMU3</accession>
<comment type="subcellular location">
    <subcellularLocation>
        <location evidence="1">Membrane</location>
        <topology evidence="1">Multi-pass membrane protein</topology>
    </subcellularLocation>
</comment>
<sequence>MHILGRLGEAFLGGTFAVLGSSALRAPRGPAELARPALERIRKVLPLPKDDDLLVRVNGAVQAGAGASMAIGVLPRPAALVLAATLIPTTYAGHPFWSTHDPAQRTAQRTQFLKNAAMFGGLLVVAGTRRRVGTACGTS</sequence>
<comment type="caution">
    <text evidence="5">The sequence shown here is derived from an EMBL/GenBank/DDBJ whole genome shotgun (WGS) entry which is preliminary data.</text>
</comment>
<dbReference type="Proteomes" id="UP001596413">
    <property type="component" value="Unassembled WGS sequence"/>
</dbReference>
<keyword evidence="6" id="KW-1185">Reference proteome</keyword>
<organism evidence="5 6">
    <name type="scientific">Streptomyces polyrhachis</name>
    <dbReference type="NCBI Taxonomy" id="1282885"/>
    <lineage>
        <taxon>Bacteria</taxon>
        <taxon>Bacillati</taxon>
        <taxon>Actinomycetota</taxon>
        <taxon>Actinomycetes</taxon>
        <taxon>Kitasatosporales</taxon>
        <taxon>Streptomycetaceae</taxon>
        <taxon>Streptomyces</taxon>
    </lineage>
</organism>
<evidence type="ECO:0000256" key="3">
    <source>
        <dbReference type="ARBA" id="ARBA00022989"/>
    </source>
</evidence>
<keyword evidence="4" id="KW-0472">Membrane</keyword>
<evidence type="ECO:0000256" key="2">
    <source>
        <dbReference type="ARBA" id="ARBA00022692"/>
    </source>
</evidence>
<protein>
    <submittedName>
        <fullName evidence="5">DoxX family protein</fullName>
    </submittedName>
</protein>
<evidence type="ECO:0000313" key="6">
    <source>
        <dbReference type="Proteomes" id="UP001596413"/>
    </source>
</evidence>